<dbReference type="Pfam" id="PF22633">
    <property type="entry name" value="F5_F8_type_C_2"/>
    <property type="match status" value="2"/>
</dbReference>
<comment type="similarity">
    <text evidence="3">Belongs to the fucolectin family.</text>
</comment>
<reference evidence="11" key="3">
    <citation type="submission" date="2025-09" db="UniProtKB">
        <authorList>
            <consortium name="Ensembl"/>
        </authorList>
    </citation>
    <scope>IDENTIFICATION</scope>
</reference>
<reference evidence="11" key="2">
    <citation type="submission" date="2025-08" db="UniProtKB">
        <authorList>
            <consortium name="Ensembl"/>
        </authorList>
    </citation>
    <scope>IDENTIFICATION</scope>
</reference>
<keyword evidence="5" id="KW-0964">Secreted</keyword>
<dbReference type="Gene3D" id="2.60.120.260">
    <property type="entry name" value="Galactose-binding domain-like"/>
    <property type="match status" value="2"/>
</dbReference>
<gene>
    <name evidence="11" type="primary">LOC115373369</name>
</gene>
<evidence type="ECO:0000313" key="11">
    <source>
        <dbReference type="Ensembl" id="ENSMMDP00005015818.1"/>
    </source>
</evidence>
<sequence length="332" mass="36589">MRNIIVVGSFFPILSKTEQANVALFPYLNYCDTVTCLVFKNLALRGKATQSSIRGAPWTGYSAASNAIDGNRQSKFMAGSCSTTESQTNPWWRVDLLDSYIITSIIISVRGDCCAEETIGANIYISDSPIENQSPKKADGSVPHVPLGESFTLNFDNKVEGRYVTVKMEGQNKVLSLCEVEVYGYPAATGENLALRGRAMQSSVYSTSIPMNAIDGNRDTSYERGACSITQYSFSPWWRLDLLKTYKVVSVSITNRDYVPERINGAEIRIGNSLDNNGNNNPRCAVVSHIAAGVTENFQCNGMEGRYINIVIPGRKEYLTLCEVEVYGHSLD</sequence>
<dbReference type="Proteomes" id="UP000472263">
    <property type="component" value="Chromosome 16"/>
</dbReference>
<evidence type="ECO:0000256" key="6">
    <source>
        <dbReference type="ARBA" id="ARBA00022723"/>
    </source>
</evidence>
<dbReference type="InterPro" id="IPR006585">
    <property type="entry name" value="FTP1"/>
</dbReference>
<protein>
    <submittedName>
        <fullName evidence="11">Si:ch211-215k15.4</fullName>
    </submittedName>
</protein>
<organism evidence="11 12">
    <name type="scientific">Myripristis murdjan</name>
    <name type="common">pinecone soldierfish</name>
    <dbReference type="NCBI Taxonomy" id="586833"/>
    <lineage>
        <taxon>Eukaryota</taxon>
        <taxon>Metazoa</taxon>
        <taxon>Chordata</taxon>
        <taxon>Craniata</taxon>
        <taxon>Vertebrata</taxon>
        <taxon>Euteleostomi</taxon>
        <taxon>Actinopterygii</taxon>
        <taxon>Neopterygii</taxon>
        <taxon>Teleostei</taxon>
        <taxon>Neoteleostei</taxon>
        <taxon>Acanthomorphata</taxon>
        <taxon>Holocentriformes</taxon>
        <taxon>Holocentridae</taxon>
        <taxon>Myripristis</taxon>
    </lineage>
</organism>
<comment type="subunit">
    <text evidence="4">Homotrimer.</text>
</comment>
<evidence type="ECO:0000256" key="4">
    <source>
        <dbReference type="ARBA" id="ARBA00011233"/>
    </source>
</evidence>
<keyword evidence="9" id="KW-1015">Disulfide bond</keyword>
<keyword evidence="8" id="KW-0106">Calcium</keyword>
<keyword evidence="12" id="KW-1185">Reference proteome</keyword>
<name>A0A667XNM7_9TELE</name>
<dbReference type="InterPro" id="IPR051941">
    <property type="entry name" value="BG_Antigen-Binding_Lectin"/>
</dbReference>
<dbReference type="InterPro" id="IPR008979">
    <property type="entry name" value="Galactose-bd-like_sf"/>
</dbReference>
<dbReference type="InParanoid" id="A0A667XNM7"/>
<reference evidence="11" key="1">
    <citation type="submission" date="2019-06" db="EMBL/GenBank/DDBJ databases">
        <authorList>
            <consortium name="Wellcome Sanger Institute Data Sharing"/>
        </authorList>
    </citation>
    <scope>NUCLEOTIDE SEQUENCE [LARGE SCALE GENOMIC DNA]</scope>
</reference>
<dbReference type="GeneTree" id="ENSGT01060000248575"/>
<evidence type="ECO:0000256" key="3">
    <source>
        <dbReference type="ARBA" id="ARBA00010147"/>
    </source>
</evidence>
<dbReference type="SUPFAM" id="SSF49785">
    <property type="entry name" value="Galactose-binding domain-like"/>
    <property type="match status" value="2"/>
</dbReference>
<dbReference type="PANTHER" id="PTHR45713">
    <property type="entry name" value="FTP DOMAIN-CONTAINING PROTEIN"/>
    <property type="match status" value="1"/>
</dbReference>
<evidence type="ECO:0000256" key="7">
    <source>
        <dbReference type="ARBA" id="ARBA00022734"/>
    </source>
</evidence>
<proteinExistence type="inferred from homology"/>
<dbReference type="SMART" id="SM00607">
    <property type="entry name" value="FTP"/>
    <property type="match status" value="2"/>
</dbReference>
<evidence type="ECO:0000256" key="9">
    <source>
        <dbReference type="ARBA" id="ARBA00023157"/>
    </source>
</evidence>
<evidence type="ECO:0000256" key="1">
    <source>
        <dbReference type="ARBA" id="ARBA00002219"/>
    </source>
</evidence>
<comment type="subcellular location">
    <subcellularLocation>
        <location evidence="2">Secreted</location>
    </subcellularLocation>
</comment>
<keyword evidence="6" id="KW-0479">Metal-binding</keyword>
<dbReference type="GO" id="GO:0001868">
    <property type="term" value="P:regulation of complement activation, lectin pathway"/>
    <property type="evidence" value="ECO:0007669"/>
    <property type="project" value="UniProtKB-ARBA"/>
</dbReference>
<comment type="function">
    <text evidence="1">Acts as a defensive agent. Recognizes blood group fucosylated oligosaccharides including A, B, H and Lewis B-type antigens. Does not recognize Lewis A antigen and has low affinity for monovalent haptens.</text>
</comment>
<keyword evidence="7" id="KW-0430">Lectin</keyword>
<evidence type="ECO:0000256" key="8">
    <source>
        <dbReference type="ARBA" id="ARBA00022837"/>
    </source>
</evidence>
<dbReference type="GO" id="GO:0046872">
    <property type="term" value="F:metal ion binding"/>
    <property type="evidence" value="ECO:0007669"/>
    <property type="project" value="UniProtKB-KW"/>
</dbReference>
<evidence type="ECO:0000256" key="2">
    <source>
        <dbReference type="ARBA" id="ARBA00004613"/>
    </source>
</evidence>
<evidence type="ECO:0000313" key="12">
    <source>
        <dbReference type="Proteomes" id="UP000472263"/>
    </source>
</evidence>
<dbReference type="PANTHER" id="PTHR45713:SF8">
    <property type="entry name" value="SI:CH211-215K15.4"/>
    <property type="match status" value="1"/>
</dbReference>
<dbReference type="AlphaFoldDB" id="A0A667XNM7"/>
<dbReference type="Ensembl" id="ENSMMDT00005016235.1">
    <property type="protein sequence ID" value="ENSMMDP00005015818.1"/>
    <property type="gene ID" value="ENSMMDG00005007959.1"/>
</dbReference>
<dbReference type="GO" id="GO:0042806">
    <property type="term" value="F:fucose binding"/>
    <property type="evidence" value="ECO:0007669"/>
    <property type="project" value="UniProtKB-ARBA"/>
</dbReference>
<feature type="domain" description="Fucolectin tachylectin-4 pentraxin-1" evidence="10">
    <location>
        <begin position="190"/>
        <end position="332"/>
    </location>
</feature>
<dbReference type="GO" id="GO:0005576">
    <property type="term" value="C:extracellular region"/>
    <property type="evidence" value="ECO:0007669"/>
    <property type="project" value="UniProtKB-SubCell"/>
</dbReference>
<evidence type="ECO:0000256" key="5">
    <source>
        <dbReference type="ARBA" id="ARBA00022525"/>
    </source>
</evidence>
<evidence type="ECO:0000259" key="10">
    <source>
        <dbReference type="SMART" id="SM00607"/>
    </source>
</evidence>
<accession>A0A667XNM7</accession>
<feature type="domain" description="Fucolectin tachylectin-4 pentraxin-1" evidence="10">
    <location>
        <begin position="39"/>
        <end position="188"/>
    </location>
</feature>
<dbReference type="GO" id="GO:0010185">
    <property type="term" value="P:regulation of cellular defense response"/>
    <property type="evidence" value="ECO:0007669"/>
    <property type="project" value="UniProtKB-ARBA"/>
</dbReference>